<dbReference type="OrthoDB" id="9806320at2"/>
<dbReference type="Pfam" id="PF04932">
    <property type="entry name" value="Wzy_C"/>
    <property type="match status" value="1"/>
</dbReference>
<evidence type="ECO:0000256" key="1">
    <source>
        <dbReference type="ARBA" id="ARBA00004141"/>
    </source>
</evidence>
<dbReference type="EMBL" id="FNQE01000002">
    <property type="protein sequence ID" value="SDY54271.1"/>
    <property type="molecule type" value="Genomic_DNA"/>
</dbReference>
<evidence type="ECO:0000256" key="4">
    <source>
        <dbReference type="ARBA" id="ARBA00023136"/>
    </source>
</evidence>
<evidence type="ECO:0000259" key="6">
    <source>
        <dbReference type="Pfam" id="PF04932"/>
    </source>
</evidence>
<evidence type="ECO:0000313" key="8">
    <source>
        <dbReference type="Proteomes" id="UP000198625"/>
    </source>
</evidence>
<comment type="subcellular location">
    <subcellularLocation>
        <location evidence="1">Membrane</location>
        <topology evidence="1">Multi-pass membrane protein</topology>
    </subcellularLocation>
</comment>
<reference evidence="8" key="1">
    <citation type="submission" date="2016-10" db="EMBL/GenBank/DDBJ databases">
        <authorList>
            <person name="Varghese N."/>
            <person name="Submissions S."/>
        </authorList>
    </citation>
    <scope>NUCLEOTIDE SEQUENCE [LARGE SCALE GENOMIC DNA]</scope>
    <source>
        <strain evidence="8">DSM 21650</strain>
    </source>
</reference>
<proteinExistence type="predicted"/>
<evidence type="ECO:0000313" key="7">
    <source>
        <dbReference type="EMBL" id="SDY54271.1"/>
    </source>
</evidence>
<evidence type="ECO:0000256" key="3">
    <source>
        <dbReference type="ARBA" id="ARBA00022989"/>
    </source>
</evidence>
<keyword evidence="2 5" id="KW-0812">Transmembrane</keyword>
<feature type="domain" description="O-antigen ligase-related" evidence="6">
    <location>
        <begin position="233"/>
        <end position="366"/>
    </location>
</feature>
<dbReference type="GO" id="GO:0016874">
    <property type="term" value="F:ligase activity"/>
    <property type="evidence" value="ECO:0007669"/>
    <property type="project" value="UniProtKB-KW"/>
</dbReference>
<keyword evidence="7" id="KW-0436">Ligase</keyword>
<evidence type="ECO:0000256" key="2">
    <source>
        <dbReference type="ARBA" id="ARBA00022692"/>
    </source>
</evidence>
<dbReference type="GO" id="GO:0016020">
    <property type="term" value="C:membrane"/>
    <property type="evidence" value="ECO:0007669"/>
    <property type="project" value="UniProtKB-SubCell"/>
</dbReference>
<dbReference type="STRING" id="415015.SAMN05660462_00273"/>
<dbReference type="Proteomes" id="UP000198625">
    <property type="component" value="Unassembled WGS sequence"/>
</dbReference>
<feature type="transmembrane region" description="Helical" evidence="5">
    <location>
        <begin position="99"/>
        <end position="118"/>
    </location>
</feature>
<evidence type="ECO:0000256" key="5">
    <source>
        <dbReference type="SAM" id="Phobius"/>
    </source>
</evidence>
<name>A0A1H3KQ76_9FIRM</name>
<feature type="transmembrane region" description="Helical" evidence="5">
    <location>
        <begin position="417"/>
        <end position="435"/>
    </location>
</feature>
<feature type="transmembrane region" description="Helical" evidence="5">
    <location>
        <begin position="391"/>
        <end position="411"/>
    </location>
</feature>
<keyword evidence="3 5" id="KW-1133">Transmembrane helix</keyword>
<feature type="transmembrane region" description="Helical" evidence="5">
    <location>
        <begin position="305"/>
        <end position="330"/>
    </location>
</feature>
<dbReference type="AlphaFoldDB" id="A0A1H3KQ76"/>
<keyword evidence="4 5" id="KW-0472">Membrane</keyword>
<keyword evidence="8" id="KW-1185">Reference proteome</keyword>
<gene>
    <name evidence="7" type="ORF">SAMN05660462_00273</name>
</gene>
<protein>
    <submittedName>
        <fullName evidence="7">O-antigen ligase</fullName>
    </submittedName>
</protein>
<dbReference type="RefSeq" id="WP_091726162.1">
    <property type="nucleotide sequence ID" value="NZ_FNQE01000002.1"/>
</dbReference>
<accession>A0A1H3KQ76</accession>
<sequence length="440" mass="49301">MNSTANRRNEMFWLLIISMVLGVSMILLPTYTNVKILGAILAMVLVLWKTEIGLYGAVVALPFINFKYVAALMFYTFVCYIWKKVYKKEKIHTTPIDGPLVIFFIVLVFSVVFSITLNQSIKDMYFYSGILLMTFMVSRDLDKKNLKGILMVFAGVAAIVAIYGIFQYFTGEMGGHGWVDVKTNPNLKARAYSTMENPNILAEYLVIAGSISVALFLDSKNIWRKLLLVAITGIIFVGLLLTMSRGGWIAFAISCIIILTAEDKRVIPVMLLLGAVSIFFLPDVVIERLKTIGSVKDSSNAYRFLIWSASLGMLKDFWASGVGLGYAAFIKAYPNYMLPGIKAAHAHNSYLQMAIEIGVFGLLAFLWGVFKSYGTGIRVWLKAKDSFYKRIVVASMGAVSGLLFHSLVEHVLFDYRIIFSFWLMLAIIMGCSRCLRDENL</sequence>
<feature type="transmembrane region" description="Helical" evidence="5">
    <location>
        <begin position="265"/>
        <end position="285"/>
    </location>
</feature>
<organism evidence="7 8">
    <name type="scientific">Proteiniborus ethanoligenes</name>
    <dbReference type="NCBI Taxonomy" id="415015"/>
    <lineage>
        <taxon>Bacteria</taxon>
        <taxon>Bacillati</taxon>
        <taxon>Bacillota</taxon>
        <taxon>Clostridia</taxon>
        <taxon>Eubacteriales</taxon>
        <taxon>Proteiniborus</taxon>
    </lineage>
</organism>
<feature type="transmembrane region" description="Helical" evidence="5">
    <location>
        <begin position="148"/>
        <end position="169"/>
    </location>
</feature>
<dbReference type="PANTHER" id="PTHR37422:SF13">
    <property type="entry name" value="LIPOPOLYSACCHARIDE BIOSYNTHESIS PROTEIN PA4999-RELATED"/>
    <property type="match status" value="1"/>
</dbReference>
<dbReference type="InterPro" id="IPR051533">
    <property type="entry name" value="WaaL-like"/>
</dbReference>
<feature type="transmembrane region" description="Helical" evidence="5">
    <location>
        <begin position="12"/>
        <end position="32"/>
    </location>
</feature>
<dbReference type="InterPro" id="IPR007016">
    <property type="entry name" value="O-antigen_ligase-rel_domated"/>
</dbReference>
<feature type="transmembrane region" description="Helical" evidence="5">
    <location>
        <begin position="52"/>
        <end position="78"/>
    </location>
</feature>
<dbReference type="PANTHER" id="PTHR37422">
    <property type="entry name" value="TEICHURONIC ACID BIOSYNTHESIS PROTEIN TUAE"/>
    <property type="match status" value="1"/>
</dbReference>
<feature type="transmembrane region" description="Helical" evidence="5">
    <location>
        <begin position="200"/>
        <end position="217"/>
    </location>
</feature>
<feature type="transmembrane region" description="Helical" evidence="5">
    <location>
        <begin position="350"/>
        <end position="370"/>
    </location>
</feature>
<feature type="transmembrane region" description="Helical" evidence="5">
    <location>
        <begin position="226"/>
        <end position="259"/>
    </location>
</feature>